<organism evidence="2">
    <name type="scientific">Chlorella variabilis</name>
    <name type="common">Green alga</name>
    <dbReference type="NCBI Taxonomy" id="554065"/>
    <lineage>
        <taxon>Eukaryota</taxon>
        <taxon>Viridiplantae</taxon>
        <taxon>Chlorophyta</taxon>
        <taxon>core chlorophytes</taxon>
        <taxon>Trebouxiophyceae</taxon>
        <taxon>Chlorellales</taxon>
        <taxon>Chlorellaceae</taxon>
        <taxon>Chlorella clade</taxon>
        <taxon>Chlorella</taxon>
    </lineage>
</organism>
<dbReference type="Proteomes" id="UP000008141">
    <property type="component" value="Unassembled WGS sequence"/>
</dbReference>
<evidence type="ECO:0000313" key="1">
    <source>
        <dbReference type="EMBL" id="EFN52470.1"/>
    </source>
</evidence>
<dbReference type="RefSeq" id="XP_005844572.1">
    <property type="nucleotide sequence ID" value="XM_005844510.1"/>
</dbReference>
<accession>E1ZNT8</accession>
<keyword evidence="2" id="KW-1185">Reference proteome</keyword>
<protein>
    <submittedName>
        <fullName evidence="1">Uncharacterized protein</fullName>
    </submittedName>
</protein>
<dbReference type="eggNOG" id="ENOG502SX9U">
    <property type="taxonomic scope" value="Eukaryota"/>
</dbReference>
<proteinExistence type="predicted"/>
<dbReference type="OrthoDB" id="504357at2759"/>
<name>E1ZNT8_CHLVA</name>
<dbReference type="KEGG" id="cvr:CHLNCDRAFT_138816"/>
<dbReference type="EMBL" id="GL433856">
    <property type="protein sequence ID" value="EFN52470.1"/>
    <property type="molecule type" value="Genomic_DNA"/>
</dbReference>
<dbReference type="OMA" id="KSTAQHV"/>
<sequence>MASDGQLKRLAPVATAASAAATRAGALYATSKTYVPARLQATVEQAEGKAASLASPYVALISDKAVIALKTVDAKVDGAILSAWQSYTANAAHLTAVVEAQRAARGADLEAFNAARAAYLKKVEESVAFVKEQGLQGTAKVAAEALASKVEEAKKVPEVLLHEISAAWGKLSAMPAVERLVASSKVQVDAAYGKYKAAHDALVADPRYGAAVAKGGELLASLQATAAYKAAWTRLTPLLGLPAAQSAAKIAAPYVTAVAGHLAPVAA</sequence>
<dbReference type="GeneID" id="17351943"/>
<dbReference type="InParanoid" id="E1ZNT8"/>
<reference evidence="1 2" key="1">
    <citation type="journal article" date="2010" name="Plant Cell">
        <title>The Chlorella variabilis NC64A genome reveals adaptation to photosymbiosis, coevolution with viruses, and cryptic sex.</title>
        <authorList>
            <person name="Blanc G."/>
            <person name="Duncan G."/>
            <person name="Agarkova I."/>
            <person name="Borodovsky M."/>
            <person name="Gurnon J."/>
            <person name="Kuo A."/>
            <person name="Lindquist E."/>
            <person name="Lucas S."/>
            <person name="Pangilinan J."/>
            <person name="Polle J."/>
            <person name="Salamov A."/>
            <person name="Terry A."/>
            <person name="Yamada T."/>
            <person name="Dunigan D.D."/>
            <person name="Grigoriev I.V."/>
            <person name="Claverie J.M."/>
            <person name="Van Etten J.L."/>
        </authorList>
    </citation>
    <scope>NUCLEOTIDE SEQUENCE [LARGE SCALE GENOMIC DNA]</scope>
    <source>
        <strain evidence="1 2">NC64A</strain>
    </source>
</reference>
<evidence type="ECO:0000313" key="2">
    <source>
        <dbReference type="Proteomes" id="UP000008141"/>
    </source>
</evidence>
<dbReference type="STRING" id="554065.E1ZNT8"/>
<dbReference type="AlphaFoldDB" id="E1ZNT8"/>
<gene>
    <name evidence="1" type="ORF">CHLNCDRAFT_138816</name>
</gene>